<gene>
    <name evidence="2" type="ORF">P2L57_31415</name>
</gene>
<protein>
    <submittedName>
        <fullName evidence="2">Uncharacterized protein</fullName>
    </submittedName>
</protein>
<dbReference type="RefSeq" id="WP_275820312.1">
    <property type="nucleotide sequence ID" value="NZ_BAAANM010000030.1"/>
</dbReference>
<reference evidence="2 3" key="1">
    <citation type="submission" date="2023-03" db="EMBL/GenBank/DDBJ databases">
        <title>Draft genome sequence of type strain Streptomyces ferralitis JCM 14344.</title>
        <authorList>
            <person name="Klaysubun C."/>
            <person name="Duangmal K."/>
        </authorList>
    </citation>
    <scope>NUCLEOTIDE SEQUENCE [LARGE SCALE GENOMIC DNA]</scope>
    <source>
        <strain evidence="2 3">JCM 14344</strain>
    </source>
</reference>
<feature type="region of interest" description="Disordered" evidence="1">
    <location>
        <begin position="68"/>
        <end position="96"/>
    </location>
</feature>
<proteinExistence type="predicted"/>
<evidence type="ECO:0000313" key="3">
    <source>
        <dbReference type="Proteomes" id="UP001220022"/>
    </source>
</evidence>
<keyword evidence="3" id="KW-1185">Reference proteome</keyword>
<dbReference type="EMBL" id="JARHTQ010000029">
    <property type="protein sequence ID" value="MDF2260074.1"/>
    <property type="molecule type" value="Genomic_DNA"/>
</dbReference>
<evidence type="ECO:0000313" key="2">
    <source>
        <dbReference type="EMBL" id="MDF2260074.1"/>
    </source>
</evidence>
<comment type="caution">
    <text evidence="2">The sequence shown here is derived from an EMBL/GenBank/DDBJ whole genome shotgun (WGS) entry which is preliminary data.</text>
</comment>
<evidence type="ECO:0000256" key="1">
    <source>
        <dbReference type="SAM" id="MobiDB-lite"/>
    </source>
</evidence>
<accession>A0ABT5Z8E5</accession>
<sequence length="96" mass="10428">MFDPEFPQPWSAYLEHRSQYPADGAPGLPLAQRLAHATGGGLPAHQVFRPAVDLRDEASVALLLADEIPQDRQRSPGTPKPSRWLAAVAPGSRPRP</sequence>
<name>A0ABT5Z8E5_9ACTN</name>
<organism evidence="2 3">
    <name type="scientific">Streptantibioticus ferralitis</name>
    <dbReference type="NCBI Taxonomy" id="236510"/>
    <lineage>
        <taxon>Bacteria</taxon>
        <taxon>Bacillati</taxon>
        <taxon>Actinomycetota</taxon>
        <taxon>Actinomycetes</taxon>
        <taxon>Kitasatosporales</taxon>
        <taxon>Streptomycetaceae</taxon>
        <taxon>Streptantibioticus</taxon>
    </lineage>
</organism>
<dbReference type="Proteomes" id="UP001220022">
    <property type="component" value="Unassembled WGS sequence"/>
</dbReference>